<comment type="caution">
    <text evidence="2">The sequence shown here is derived from an EMBL/GenBank/DDBJ whole genome shotgun (WGS) entry which is preliminary data.</text>
</comment>
<accession>A0A9W6V8P2</accession>
<protein>
    <recommendedName>
        <fullName evidence="1">DUF4180 domain-containing protein</fullName>
    </recommendedName>
</protein>
<name>A0A9W6V8P2_9PSEU</name>
<keyword evidence="3" id="KW-1185">Reference proteome</keyword>
<dbReference type="Proteomes" id="UP001165042">
    <property type="component" value="Unassembled WGS sequence"/>
</dbReference>
<evidence type="ECO:0000313" key="2">
    <source>
        <dbReference type="EMBL" id="GLW94190.1"/>
    </source>
</evidence>
<evidence type="ECO:0000259" key="1">
    <source>
        <dbReference type="Pfam" id="PF13788"/>
    </source>
</evidence>
<organism evidence="2 3">
    <name type="scientific">Actinokineospora globicatena</name>
    <dbReference type="NCBI Taxonomy" id="103729"/>
    <lineage>
        <taxon>Bacteria</taxon>
        <taxon>Bacillati</taxon>
        <taxon>Actinomycetota</taxon>
        <taxon>Actinomycetes</taxon>
        <taxon>Pseudonocardiales</taxon>
        <taxon>Pseudonocardiaceae</taxon>
        <taxon>Actinokineospora</taxon>
    </lineage>
</organism>
<proteinExistence type="predicted"/>
<sequence length="118" mass="12788">MTITQYGAETVLHCPADGPVLTGEQDALDLIGEAWGAQASAVVLPASRLDPSFFVLSSGFAGAFVGKFVNYRMVLVVVGDISAHLERSEPLRAFRRETNQGKQFWLLDTADEVAAKFQ</sequence>
<gene>
    <name evidence="2" type="ORF">Aglo03_50060</name>
</gene>
<reference evidence="2" key="1">
    <citation type="submission" date="2023-02" db="EMBL/GenBank/DDBJ databases">
        <title>Actinokineospora globicatena NBRC 15670.</title>
        <authorList>
            <person name="Ichikawa N."/>
            <person name="Sato H."/>
            <person name="Tonouchi N."/>
        </authorList>
    </citation>
    <scope>NUCLEOTIDE SEQUENCE</scope>
    <source>
        <strain evidence="2">NBRC 15670</strain>
    </source>
</reference>
<dbReference type="RefSeq" id="WP_285612340.1">
    <property type="nucleotide sequence ID" value="NZ_BSSD01000008.1"/>
</dbReference>
<feature type="domain" description="DUF4180" evidence="1">
    <location>
        <begin position="9"/>
        <end position="116"/>
    </location>
</feature>
<dbReference type="EMBL" id="BSSD01000008">
    <property type="protein sequence ID" value="GLW94190.1"/>
    <property type="molecule type" value="Genomic_DNA"/>
</dbReference>
<evidence type="ECO:0000313" key="3">
    <source>
        <dbReference type="Proteomes" id="UP001165042"/>
    </source>
</evidence>
<dbReference type="Pfam" id="PF13788">
    <property type="entry name" value="DUF4180"/>
    <property type="match status" value="1"/>
</dbReference>
<dbReference type="InterPro" id="IPR025438">
    <property type="entry name" value="DUF4180"/>
</dbReference>
<dbReference type="AlphaFoldDB" id="A0A9W6V8P2"/>